<dbReference type="Proteomes" id="UP000188273">
    <property type="component" value="Chromosome"/>
</dbReference>
<protein>
    <submittedName>
        <fullName evidence="2">Uncharacterized protein</fullName>
    </submittedName>
</protein>
<name>A0A1Q2HLQ0_9BACT</name>
<dbReference type="KEGG" id="pbu:L21SP3_00173"/>
<feature type="signal peptide" evidence="1">
    <location>
        <begin position="1"/>
        <end position="21"/>
    </location>
</feature>
<organism evidence="2 3">
    <name type="scientific">Sedimentisphaera cyanobacteriorum</name>
    <dbReference type="NCBI Taxonomy" id="1940790"/>
    <lineage>
        <taxon>Bacteria</taxon>
        <taxon>Pseudomonadati</taxon>
        <taxon>Planctomycetota</taxon>
        <taxon>Phycisphaerae</taxon>
        <taxon>Sedimentisphaerales</taxon>
        <taxon>Sedimentisphaeraceae</taxon>
        <taxon>Sedimentisphaera</taxon>
    </lineage>
</organism>
<gene>
    <name evidence="2" type="ORF">L21SP3_00173</name>
</gene>
<accession>A0A1Q2HLQ0</accession>
<dbReference type="EMBL" id="CP019633">
    <property type="protein sequence ID" value="AQQ08397.1"/>
    <property type="molecule type" value="Genomic_DNA"/>
</dbReference>
<keyword evidence="3" id="KW-1185">Reference proteome</keyword>
<reference evidence="3" key="1">
    <citation type="submission" date="2017-02" db="EMBL/GenBank/DDBJ databases">
        <title>Comparative genomics and description of representatives of a novel lineage of planctomycetes thriving in anoxic sediments.</title>
        <authorList>
            <person name="Spring S."/>
            <person name="Bunk B."/>
            <person name="Sproer C."/>
            <person name="Klenk H.-P."/>
        </authorList>
    </citation>
    <scope>NUCLEOTIDE SEQUENCE [LARGE SCALE GENOMIC DNA]</scope>
    <source>
        <strain evidence="3">L21-RPul-D3</strain>
    </source>
</reference>
<evidence type="ECO:0000256" key="1">
    <source>
        <dbReference type="SAM" id="SignalP"/>
    </source>
</evidence>
<proteinExistence type="predicted"/>
<dbReference type="RefSeq" id="WP_077538643.1">
    <property type="nucleotide sequence ID" value="NZ_CP019633.1"/>
</dbReference>
<feature type="chain" id="PRO_5010177157" evidence="1">
    <location>
        <begin position="22"/>
        <end position="249"/>
    </location>
</feature>
<dbReference type="STRING" id="1940790.L21SP3_00173"/>
<keyword evidence="1" id="KW-0732">Signal</keyword>
<evidence type="ECO:0000313" key="3">
    <source>
        <dbReference type="Proteomes" id="UP000188273"/>
    </source>
</evidence>
<sequence precursor="true">MLKKMILTAIMLACTAGVTMAFDADIKGDLSIDYSSKYIWRGKAISDESVMQTGLDFTMDKLSLGIWGNMDLTNDLEERNNFTKVDYYIEYGDKLGDVMKYCIGAKRFDFDMGSMNEARSEVYAGLGLDMMLNPMVKAYYDIDEAQDGMYIRGCVSESMDLSDGVGLECSASVGWANDKSNEAYWGSDDDAFQDFKANVGMPIAMGDWTLTPNVSYVALLDNDMREADGYYASDDPDYFYAGVGLSTSF</sequence>
<evidence type="ECO:0000313" key="2">
    <source>
        <dbReference type="EMBL" id="AQQ08397.1"/>
    </source>
</evidence>
<dbReference type="AlphaFoldDB" id="A0A1Q2HLQ0"/>
<dbReference type="OrthoDB" id="277705at2"/>